<proteinExistence type="predicted"/>
<dbReference type="PANTHER" id="PTHR44688">
    <property type="entry name" value="DNA-BINDING TRANSCRIPTIONAL ACTIVATOR DEVR_DOSR"/>
    <property type="match status" value="1"/>
</dbReference>
<gene>
    <name evidence="5" type="ORF">GCM10007175_05970</name>
</gene>
<comment type="caution">
    <text evidence="5">The sequence shown here is derived from an EMBL/GenBank/DDBJ whole genome shotgun (WGS) entry which is preliminary data.</text>
</comment>
<evidence type="ECO:0000256" key="2">
    <source>
        <dbReference type="ARBA" id="ARBA00023125"/>
    </source>
</evidence>
<sequence>MVSEEAGVSTETGIDEGRSAFREHRWTDASRSYADADRRGGLPAADLERLATAEILTGNTTTGLDTLTRAHEEYLIVGDITGAMRCAVWLGMHLLNLGETARSAGWFARGKTLVDELDEPGPVAGLLLFPVALGKLYGGDAAGALQLFTEAGSVARQFQDRDLAALALLGTGQATLMLGRAEEGLGMFDEVMVAVTAGELSPVPSGIIYCAVIGNCHLAFDLERALQWTVALDRWCRARPDMVAFSGQCQSHRAELFRLHGAWAEALKAAAAAQGLAARGDPQALFGGFYQQGEVERLAGKLDAAEECYRQAARSGWEPQPGLALLLLARGEARQAQSMIRRAAGIADAATRCHLLPALVDIELAAGDPGAARRCADELETIAGDHPKPMLQAVAGQADGAVRLAEGDAAGASQSLRQAWRLWQKLGVPYEAARCRALIGRTCRDLGDEPSALMDFEAAHAEFLELGAAPAAAWAASLMRAGADEGAGAAGPLTPRENEVLRLVASGKGNRAIAAELYLSEKTVARHISNIFLKLGLSSRAAATSYAYEHGLAG</sequence>
<accession>A0ABQ2CAD3</accession>
<dbReference type="Pfam" id="PF00196">
    <property type="entry name" value="GerE"/>
    <property type="match status" value="1"/>
</dbReference>
<name>A0ABQ2CAD3_9MICC</name>
<dbReference type="Gene3D" id="1.10.10.10">
    <property type="entry name" value="Winged helix-like DNA-binding domain superfamily/Winged helix DNA-binding domain"/>
    <property type="match status" value="1"/>
</dbReference>
<keyword evidence="1" id="KW-0805">Transcription regulation</keyword>
<dbReference type="InterPro" id="IPR011990">
    <property type="entry name" value="TPR-like_helical_dom_sf"/>
</dbReference>
<dbReference type="InterPro" id="IPR036388">
    <property type="entry name" value="WH-like_DNA-bd_sf"/>
</dbReference>
<feature type="domain" description="HTH luxR-type" evidence="4">
    <location>
        <begin position="486"/>
        <end position="551"/>
    </location>
</feature>
<dbReference type="Gene3D" id="1.25.40.10">
    <property type="entry name" value="Tetratricopeptide repeat domain"/>
    <property type="match status" value="2"/>
</dbReference>
<dbReference type="InterPro" id="IPR016032">
    <property type="entry name" value="Sig_transdc_resp-reg_C-effctor"/>
</dbReference>
<dbReference type="CDD" id="cd06170">
    <property type="entry name" value="LuxR_C_like"/>
    <property type="match status" value="1"/>
</dbReference>
<dbReference type="PRINTS" id="PR00038">
    <property type="entry name" value="HTHLUXR"/>
</dbReference>
<evidence type="ECO:0000256" key="1">
    <source>
        <dbReference type="ARBA" id="ARBA00023015"/>
    </source>
</evidence>
<keyword evidence="3" id="KW-0804">Transcription</keyword>
<organism evidence="5 6">
    <name type="scientific">Pseudarthrobacter scleromae</name>
    <dbReference type="NCBI Taxonomy" id="158897"/>
    <lineage>
        <taxon>Bacteria</taxon>
        <taxon>Bacillati</taxon>
        <taxon>Actinomycetota</taxon>
        <taxon>Actinomycetes</taxon>
        <taxon>Micrococcales</taxon>
        <taxon>Micrococcaceae</taxon>
        <taxon>Pseudarthrobacter</taxon>
    </lineage>
</organism>
<dbReference type="PROSITE" id="PS50043">
    <property type="entry name" value="HTH_LUXR_2"/>
    <property type="match status" value="1"/>
</dbReference>
<dbReference type="Proteomes" id="UP000658754">
    <property type="component" value="Unassembled WGS sequence"/>
</dbReference>
<dbReference type="SUPFAM" id="SSF48452">
    <property type="entry name" value="TPR-like"/>
    <property type="match status" value="2"/>
</dbReference>
<evidence type="ECO:0000313" key="5">
    <source>
        <dbReference type="EMBL" id="GGI71896.1"/>
    </source>
</evidence>
<dbReference type="SMART" id="SM00421">
    <property type="entry name" value="HTH_LUXR"/>
    <property type="match status" value="1"/>
</dbReference>
<evidence type="ECO:0000259" key="4">
    <source>
        <dbReference type="PROSITE" id="PS50043"/>
    </source>
</evidence>
<keyword evidence="6" id="KW-1185">Reference proteome</keyword>
<keyword evidence="2" id="KW-0238">DNA-binding</keyword>
<dbReference type="EMBL" id="BMKV01000001">
    <property type="protein sequence ID" value="GGI71896.1"/>
    <property type="molecule type" value="Genomic_DNA"/>
</dbReference>
<reference evidence="6" key="1">
    <citation type="journal article" date="2019" name="Int. J. Syst. Evol. Microbiol.">
        <title>The Global Catalogue of Microorganisms (GCM) 10K type strain sequencing project: providing services to taxonomists for standard genome sequencing and annotation.</title>
        <authorList>
            <consortium name="The Broad Institute Genomics Platform"/>
            <consortium name="The Broad Institute Genome Sequencing Center for Infectious Disease"/>
            <person name="Wu L."/>
            <person name="Ma J."/>
        </authorList>
    </citation>
    <scope>NUCLEOTIDE SEQUENCE [LARGE SCALE GENOMIC DNA]</scope>
    <source>
        <strain evidence="6">CGMCC 1.3601</strain>
    </source>
</reference>
<dbReference type="SUPFAM" id="SSF46894">
    <property type="entry name" value="C-terminal effector domain of the bipartite response regulators"/>
    <property type="match status" value="1"/>
</dbReference>
<dbReference type="InterPro" id="IPR000792">
    <property type="entry name" value="Tscrpt_reg_LuxR_C"/>
</dbReference>
<evidence type="ECO:0000313" key="6">
    <source>
        <dbReference type="Proteomes" id="UP000658754"/>
    </source>
</evidence>
<evidence type="ECO:0000256" key="3">
    <source>
        <dbReference type="ARBA" id="ARBA00023163"/>
    </source>
</evidence>
<dbReference type="PANTHER" id="PTHR44688:SF16">
    <property type="entry name" value="DNA-BINDING TRANSCRIPTIONAL ACTIVATOR DEVR_DOSR"/>
    <property type="match status" value="1"/>
</dbReference>
<protein>
    <recommendedName>
        <fullName evidence="4">HTH luxR-type domain-containing protein</fullName>
    </recommendedName>
</protein>
<dbReference type="PROSITE" id="PS00622">
    <property type="entry name" value="HTH_LUXR_1"/>
    <property type="match status" value="1"/>
</dbReference>